<organism evidence="1 2">
    <name type="scientific">Bifiguratus adelaidae</name>
    <dbReference type="NCBI Taxonomy" id="1938954"/>
    <lineage>
        <taxon>Eukaryota</taxon>
        <taxon>Fungi</taxon>
        <taxon>Fungi incertae sedis</taxon>
        <taxon>Mucoromycota</taxon>
        <taxon>Mucoromycotina</taxon>
        <taxon>Endogonomycetes</taxon>
        <taxon>Endogonales</taxon>
        <taxon>Endogonales incertae sedis</taxon>
        <taxon>Bifiguratus</taxon>
    </lineage>
</organism>
<gene>
    <name evidence="1" type="ORF">BZG36_05717</name>
</gene>
<reference evidence="1 2" key="1">
    <citation type="journal article" date="2017" name="Mycologia">
        <title>Bifiguratus adelaidae, gen. et sp. nov., a new member of Mucoromycotina in endophytic and soil-dwelling habitats.</title>
        <authorList>
            <person name="Torres-Cruz T.J."/>
            <person name="Billingsley Tobias T.L."/>
            <person name="Almatruk M."/>
            <person name="Hesse C."/>
            <person name="Kuske C.R."/>
            <person name="Desiro A."/>
            <person name="Benucci G.M."/>
            <person name="Bonito G."/>
            <person name="Stajich J.E."/>
            <person name="Dunlap C."/>
            <person name="Arnold A.E."/>
            <person name="Porras-Alfaro A."/>
        </authorList>
    </citation>
    <scope>NUCLEOTIDE SEQUENCE [LARGE SCALE GENOMIC DNA]</scope>
    <source>
        <strain evidence="1 2">AZ0501</strain>
    </source>
</reference>
<dbReference type="SUPFAM" id="SSF56300">
    <property type="entry name" value="Metallo-dependent phosphatases"/>
    <property type="match status" value="1"/>
</dbReference>
<protein>
    <recommendedName>
        <fullName evidence="3">Calcineurin-like phosphoesterase domain-containing protein</fullName>
    </recommendedName>
</protein>
<evidence type="ECO:0000313" key="1">
    <source>
        <dbReference type="EMBL" id="OZJ01388.1"/>
    </source>
</evidence>
<dbReference type="OrthoDB" id="45007at2759"/>
<evidence type="ECO:0000313" key="2">
    <source>
        <dbReference type="Proteomes" id="UP000242875"/>
    </source>
</evidence>
<proteinExistence type="predicted"/>
<dbReference type="Gene3D" id="3.60.21.10">
    <property type="match status" value="1"/>
</dbReference>
<feature type="non-terminal residue" evidence="1">
    <location>
        <position position="1"/>
    </location>
</feature>
<dbReference type="InterPro" id="IPR029052">
    <property type="entry name" value="Metallo-depent_PP-like"/>
</dbReference>
<dbReference type="AlphaFoldDB" id="A0A261XSP2"/>
<dbReference type="PANTHER" id="PTHR43143">
    <property type="entry name" value="METALLOPHOSPHOESTERASE, CALCINEURIN SUPERFAMILY"/>
    <property type="match status" value="1"/>
</dbReference>
<keyword evidence="2" id="KW-1185">Reference proteome</keyword>
<dbReference type="Proteomes" id="UP000242875">
    <property type="component" value="Unassembled WGS sequence"/>
</dbReference>
<accession>A0A261XSP2</accession>
<evidence type="ECO:0008006" key="3">
    <source>
        <dbReference type="Google" id="ProtNLM"/>
    </source>
</evidence>
<comment type="caution">
    <text evidence="1">The sequence shown here is derived from an EMBL/GenBank/DDBJ whole genome shotgun (WGS) entry which is preliminary data.</text>
</comment>
<sequence>AEWHWFEQELESGYRSGEEIVVAHHHLPFEFTEMEADSYWTFPNRVRGQYLDLIRKYNVHHILVGHRHETKNIYASDKSFTIYVVAGTARFFDNNGFGINYFTVATDDSATGVTQEYNLLQGVTHMKRSLGLPNGCPDIFAH</sequence>
<dbReference type="EMBL" id="MVBO01000419">
    <property type="protein sequence ID" value="OZJ01388.1"/>
    <property type="molecule type" value="Genomic_DNA"/>
</dbReference>
<name>A0A261XSP2_9FUNG</name>
<dbReference type="InterPro" id="IPR051918">
    <property type="entry name" value="STPP_CPPED1"/>
</dbReference>
<dbReference type="PANTHER" id="PTHR43143:SF1">
    <property type="entry name" value="SERINE_THREONINE-PROTEIN PHOSPHATASE CPPED1"/>
    <property type="match status" value="1"/>
</dbReference>